<dbReference type="InterPro" id="IPR052511">
    <property type="entry name" value="ATP-dep_Helicase"/>
</dbReference>
<evidence type="ECO:0000313" key="12">
    <source>
        <dbReference type="EMBL" id="HGZ43550.1"/>
    </source>
</evidence>
<keyword evidence="7" id="KW-0067">ATP-binding</keyword>
<dbReference type="InterPro" id="IPR038257">
    <property type="entry name" value="CRISPR-assoc_Cas3_HD_sf"/>
</dbReference>
<dbReference type="Gene3D" id="1.10.3210.30">
    <property type="match status" value="1"/>
</dbReference>
<dbReference type="GO" id="GO:0003677">
    <property type="term" value="F:DNA binding"/>
    <property type="evidence" value="ECO:0007669"/>
    <property type="project" value="TreeGrafter"/>
</dbReference>
<dbReference type="InterPro" id="IPR011545">
    <property type="entry name" value="DEAD/DEAH_box_helicase_dom"/>
</dbReference>
<keyword evidence="8" id="KW-0051">Antiviral defense</keyword>
<dbReference type="PROSITE" id="PS51643">
    <property type="entry name" value="HD_CAS3"/>
    <property type="match status" value="1"/>
</dbReference>
<dbReference type="GO" id="GO:0004519">
    <property type="term" value="F:endonuclease activity"/>
    <property type="evidence" value="ECO:0007669"/>
    <property type="project" value="UniProtKB-KW"/>
</dbReference>
<feature type="domain" description="HD Cas3-type" evidence="11">
    <location>
        <begin position="16"/>
        <end position="187"/>
    </location>
</feature>
<dbReference type="InterPro" id="IPR006674">
    <property type="entry name" value="HD_domain"/>
</dbReference>
<dbReference type="GO" id="GO:0005524">
    <property type="term" value="F:ATP binding"/>
    <property type="evidence" value="ECO:0007669"/>
    <property type="project" value="UniProtKB-KW"/>
</dbReference>
<protein>
    <submittedName>
        <fullName evidence="12">CRISPR-associated endonuclease Cas3</fullName>
    </submittedName>
</protein>
<dbReference type="AlphaFoldDB" id="A0A832MK77"/>
<evidence type="ECO:0000256" key="2">
    <source>
        <dbReference type="ARBA" id="ARBA00009046"/>
    </source>
</evidence>
<evidence type="ECO:0000256" key="5">
    <source>
        <dbReference type="ARBA" id="ARBA00022801"/>
    </source>
</evidence>
<dbReference type="Pfam" id="PF00270">
    <property type="entry name" value="DEAD"/>
    <property type="match status" value="1"/>
</dbReference>
<keyword evidence="5" id="KW-0378">Hydrolase</keyword>
<dbReference type="GO" id="GO:0004386">
    <property type="term" value="F:helicase activity"/>
    <property type="evidence" value="ECO:0007669"/>
    <property type="project" value="UniProtKB-KW"/>
</dbReference>
<proteinExistence type="inferred from homology"/>
<organism evidence="12">
    <name type="scientific">Eiseniibacteriota bacterium</name>
    <dbReference type="NCBI Taxonomy" id="2212470"/>
    <lineage>
        <taxon>Bacteria</taxon>
        <taxon>Candidatus Eiseniibacteriota</taxon>
    </lineage>
</organism>
<evidence type="ECO:0000256" key="4">
    <source>
        <dbReference type="ARBA" id="ARBA00022741"/>
    </source>
</evidence>
<dbReference type="PROSITE" id="PS51192">
    <property type="entry name" value="HELICASE_ATP_BIND_1"/>
    <property type="match status" value="1"/>
</dbReference>
<dbReference type="InterPro" id="IPR054712">
    <property type="entry name" value="Cas3-like_dom"/>
</dbReference>
<comment type="similarity">
    <text evidence="1">In the N-terminal section; belongs to the CRISPR-associated nuclease Cas3-HD family.</text>
</comment>
<evidence type="ECO:0000256" key="7">
    <source>
        <dbReference type="ARBA" id="ARBA00022840"/>
    </source>
</evidence>
<comment type="caution">
    <text evidence="12">The sequence shown here is derived from an EMBL/GenBank/DDBJ whole genome shotgun (WGS) entry which is preliminary data.</text>
</comment>
<dbReference type="NCBIfam" id="TIGR01596">
    <property type="entry name" value="cas3_HD"/>
    <property type="match status" value="1"/>
</dbReference>
<dbReference type="GO" id="GO:0046872">
    <property type="term" value="F:metal ion binding"/>
    <property type="evidence" value="ECO:0007669"/>
    <property type="project" value="UniProtKB-KW"/>
</dbReference>
<dbReference type="InterPro" id="IPR027417">
    <property type="entry name" value="P-loop_NTPase"/>
</dbReference>
<keyword evidence="6" id="KW-0347">Helicase</keyword>
<keyword evidence="4" id="KW-0547">Nucleotide-binding</keyword>
<evidence type="ECO:0000256" key="6">
    <source>
        <dbReference type="ARBA" id="ARBA00022806"/>
    </source>
</evidence>
<dbReference type="InterPro" id="IPR001650">
    <property type="entry name" value="Helicase_C-like"/>
</dbReference>
<reference evidence="12" key="1">
    <citation type="journal article" date="2020" name="mSystems">
        <title>Genome- and Community-Level Interaction Insights into Carbon Utilization and Element Cycling Functions of Hydrothermarchaeota in Hydrothermal Sediment.</title>
        <authorList>
            <person name="Zhou Z."/>
            <person name="Liu Y."/>
            <person name="Xu W."/>
            <person name="Pan J."/>
            <person name="Luo Z.H."/>
            <person name="Li M."/>
        </authorList>
    </citation>
    <scope>NUCLEOTIDE SEQUENCE [LARGE SCALE GENOMIC DNA]</scope>
    <source>
        <strain evidence="12">SpSt-381</strain>
    </source>
</reference>
<dbReference type="SUPFAM" id="SSF109604">
    <property type="entry name" value="HD-domain/PDEase-like"/>
    <property type="match status" value="1"/>
</dbReference>
<evidence type="ECO:0000256" key="3">
    <source>
        <dbReference type="ARBA" id="ARBA00022723"/>
    </source>
</evidence>
<dbReference type="SMART" id="SM00487">
    <property type="entry name" value="DEXDc"/>
    <property type="match status" value="1"/>
</dbReference>
<evidence type="ECO:0000259" key="11">
    <source>
        <dbReference type="PROSITE" id="PS51643"/>
    </source>
</evidence>
<evidence type="ECO:0000259" key="10">
    <source>
        <dbReference type="PROSITE" id="PS51194"/>
    </source>
</evidence>
<evidence type="ECO:0000256" key="8">
    <source>
        <dbReference type="ARBA" id="ARBA00023118"/>
    </source>
</evidence>
<feature type="domain" description="Helicase ATP-binding" evidence="9">
    <location>
        <begin position="243"/>
        <end position="430"/>
    </location>
</feature>
<dbReference type="PANTHER" id="PTHR47962">
    <property type="entry name" value="ATP-DEPENDENT HELICASE LHR-RELATED-RELATED"/>
    <property type="match status" value="1"/>
</dbReference>
<dbReference type="InterPro" id="IPR006483">
    <property type="entry name" value="CRISPR-assoc_Cas3_HD"/>
</dbReference>
<keyword evidence="12" id="KW-0255">Endonuclease</keyword>
<dbReference type="Gene3D" id="3.40.50.300">
    <property type="entry name" value="P-loop containing nucleotide triphosphate hydrolases"/>
    <property type="match status" value="2"/>
</dbReference>
<dbReference type="SUPFAM" id="SSF52540">
    <property type="entry name" value="P-loop containing nucleoside triphosphate hydrolases"/>
    <property type="match status" value="1"/>
</dbReference>
<dbReference type="CDD" id="cd17930">
    <property type="entry name" value="DEXHc_cas3"/>
    <property type="match status" value="1"/>
</dbReference>
<dbReference type="Pfam" id="PF01966">
    <property type="entry name" value="HD"/>
    <property type="match status" value="1"/>
</dbReference>
<dbReference type="Pfam" id="PF22590">
    <property type="entry name" value="Cas3-like_C_2"/>
    <property type="match status" value="1"/>
</dbReference>
<dbReference type="PANTHER" id="PTHR47962:SF5">
    <property type="entry name" value="ATP-DEPENDENT HELICASE LHR-RELATED"/>
    <property type="match status" value="1"/>
</dbReference>
<keyword evidence="3" id="KW-0479">Metal-binding</keyword>
<sequence length="745" mass="83225">MSGTSGIFAHSFPGRPEAEWEPLERHLEEVARLAQSFAEPFEFAQWARLAGLWHDLGKYSDAFQAYLRASSDADVHVAESAGKTDHATAGAQHAARRIEILGTLLAYVIAGHHSGLLDAIGDGACLDRRLSKSIEPIPAAPPSLLDVPPPPVPRAVSEAFATEGRDPFGIAFFTRFLFSCLVDADFLATERFLDPARARERPEWPLGLFERMEHALRDRLAAFGPPDNQVDRERARVLEACIAAGDQPPGFFSLTVPTGGGKTLSSLAFALRHVVRHAELRRVIYVAPFTTIIEQNADVFREVFDPIVRAGLPDPVVEHHSNLDVGVETDRSRLAAENWDAPLVVTTAVQFYESLFASRTSRCRKLHRIGRAVIILDEAQSLPVDLLAPCLRALVELVTRYGATVVLCTATQPAIHRRPDFPMGLHGVREIIPEPRALYTSLRRVTVSRLGHQTDVELAERMLGERQVLCVVNTRAHARALASRLGQSDAHFHLSALMCPAHRSEVLLRVRKALEAGAPCRLVSTQLIEAGVDIDFPVVFRSLAGVDSVAQAAGRCNRNGRLDGRGRTFLFESEHRSSERFLSDTSECARQTLALHDDPLALDAVEHYFRLYYWSQKSRWDAKGILELFRLAQDRRLPFLFDFASAAERFRLIEDGQRPILTPWDARGRALCEELAKPWNATNGRLLRELQRWTVQVPGRQWVEHREKSFTMVHDRYAVLLRAPGLYSEHFGLQLGMEPGGLWIC</sequence>
<gene>
    <name evidence="12" type="ORF">ENR23_09015</name>
</gene>
<comment type="similarity">
    <text evidence="2">In the central section; belongs to the CRISPR-associated helicase Cas3 family.</text>
</comment>
<evidence type="ECO:0000259" key="9">
    <source>
        <dbReference type="PROSITE" id="PS51192"/>
    </source>
</evidence>
<keyword evidence="12" id="KW-0540">Nuclease</keyword>
<dbReference type="GO" id="GO:0051607">
    <property type="term" value="P:defense response to virus"/>
    <property type="evidence" value="ECO:0007669"/>
    <property type="project" value="UniProtKB-KW"/>
</dbReference>
<dbReference type="PROSITE" id="PS51194">
    <property type="entry name" value="HELICASE_CTER"/>
    <property type="match status" value="1"/>
</dbReference>
<dbReference type="GO" id="GO:0016887">
    <property type="term" value="F:ATP hydrolysis activity"/>
    <property type="evidence" value="ECO:0007669"/>
    <property type="project" value="TreeGrafter"/>
</dbReference>
<feature type="domain" description="Helicase C-terminal" evidence="10">
    <location>
        <begin position="455"/>
        <end position="606"/>
    </location>
</feature>
<dbReference type="InterPro" id="IPR014001">
    <property type="entry name" value="Helicase_ATP-bd"/>
</dbReference>
<name>A0A832MK77_UNCEI</name>
<dbReference type="EMBL" id="DSQF01000018">
    <property type="protein sequence ID" value="HGZ43550.1"/>
    <property type="molecule type" value="Genomic_DNA"/>
</dbReference>
<dbReference type="CDD" id="cd09641">
    <property type="entry name" value="Cas3''_I"/>
    <property type="match status" value="1"/>
</dbReference>
<accession>A0A832MK77</accession>
<evidence type="ECO:0000256" key="1">
    <source>
        <dbReference type="ARBA" id="ARBA00006847"/>
    </source>
</evidence>